<accession>A0A914DWW7</accession>
<dbReference type="WBParaSite" id="ACRNAN_scaffold4224.g26622.t1">
    <property type="protein sequence ID" value="ACRNAN_scaffold4224.g26622.t1"/>
    <property type="gene ID" value="ACRNAN_scaffold4224.g26622"/>
</dbReference>
<keyword evidence="2" id="KW-1185">Reference proteome</keyword>
<dbReference type="Proteomes" id="UP000887540">
    <property type="component" value="Unplaced"/>
</dbReference>
<evidence type="ECO:0000256" key="1">
    <source>
        <dbReference type="SAM" id="MobiDB-lite"/>
    </source>
</evidence>
<organism evidence="2 3">
    <name type="scientific">Acrobeloides nanus</name>
    <dbReference type="NCBI Taxonomy" id="290746"/>
    <lineage>
        <taxon>Eukaryota</taxon>
        <taxon>Metazoa</taxon>
        <taxon>Ecdysozoa</taxon>
        <taxon>Nematoda</taxon>
        <taxon>Chromadorea</taxon>
        <taxon>Rhabditida</taxon>
        <taxon>Tylenchina</taxon>
        <taxon>Cephalobomorpha</taxon>
        <taxon>Cephaloboidea</taxon>
        <taxon>Cephalobidae</taxon>
        <taxon>Acrobeloides</taxon>
    </lineage>
</organism>
<dbReference type="AlphaFoldDB" id="A0A914DWW7"/>
<name>A0A914DWW7_9BILA</name>
<sequence length="102" mass="11687">MINSNEAQLHQNMKKSTSSLDTNMQIGDSVKMKPAKNKRQITSSLTAARKVKMAKTQARNELEFKEDDMELKTEQLEEKEEELQEKEDDLKAKEVGFGNARN</sequence>
<feature type="compositionally biased region" description="Acidic residues" evidence="1">
    <location>
        <begin position="77"/>
        <end position="87"/>
    </location>
</feature>
<protein>
    <submittedName>
        <fullName evidence="3">Uncharacterized protein</fullName>
    </submittedName>
</protein>
<reference evidence="3" key="1">
    <citation type="submission" date="2022-11" db="UniProtKB">
        <authorList>
            <consortium name="WormBaseParasite"/>
        </authorList>
    </citation>
    <scope>IDENTIFICATION</scope>
</reference>
<feature type="compositionally biased region" description="Polar residues" evidence="1">
    <location>
        <begin position="1"/>
        <end position="26"/>
    </location>
</feature>
<proteinExistence type="predicted"/>
<evidence type="ECO:0000313" key="2">
    <source>
        <dbReference type="Proteomes" id="UP000887540"/>
    </source>
</evidence>
<evidence type="ECO:0000313" key="3">
    <source>
        <dbReference type="WBParaSite" id="ACRNAN_scaffold4224.g26622.t1"/>
    </source>
</evidence>
<feature type="region of interest" description="Disordered" evidence="1">
    <location>
        <begin position="1"/>
        <end position="102"/>
    </location>
</feature>